<organism evidence="12 13">
    <name type="scientific">Bacteroides oleiciplenus YIT 12058</name>
    <dbReference type="NCBI Taxonomy" id="742727"/>
    <lineage>
        <taxon>Bacteria</taxon>
        <taxon>Pseudomonadati</taxon>
        <taxon>Bacteroidota</taxon>
        <taxon>Bacteroidia</taxon>
        <taxon>Bacteroidales</taxon>
        <taxon>Bacteroidaceae</taxon>
        <taxon>Bacteroides</taxon>
    </lineage>
</organism>
<feature type="binding site" evidence="11">
    <location>
        <position position="86"/>
    </location>
    <ligand>
        <name>Na(+)</name>
        <dbReference type="ChEBI" id="CHEBI:29101"/>
        <note>structural</note>
    </ligand>
</feature>
<evidence type="ECO:0000256" key="6">
    <source>
        <dbReference type="ARBA" id="ARBA00023065"/>
    </source>
</evidence>
<keyword evidence="13" id="KW-1185">Reference proteome</keyword>
<dbReference type="STRING" id="742727.HMPREF9447_01414"/>
<dbReference type="PATRIC" id="fig|742727.4.peg.1432"/>
<keyword evidence="2 11" id="KW-1003">Cell membrane</keyword>
<dbReference type="GO" id="GO:0140114">
    <property type="term" value="P:cellular detoxification of fluoride"/>
    <property type="evidence" value="ECO:0007669"/>
    <property type="project" value="UniProtKB-UniRule"/>
</dbReference>
<dbReference type="HAMAP" id="MF_00454">
    <property type="entry name" value="FluC"/>
    <property type="match status" value="1"/>
</dbReference>
<evidence type="ECO:0000313" key="13">
    <source>
        <dbReference type="Proteomes" id="UP000009872"/>
    </source>
</evidence>
<dbReference type="eggNOG" id="COG0239">
    <property type="taxonomic scope" value="Bacteria"/>
</dbReference>
<protein>
    <recommendedName>
        <fullName evidence="11">Fluoride-specific ion channel FluC</fullName>
    </recommendedName>
</protein>
<dbReference type="Pfam" id="PF02537">
    <property type="entry name" value="CRCB"/>
    <property type="match status" value="1"/>
</dbReference>
<feature type="binding site" evidence="11">
    <location>
        <position position="89"/>
    </location>
    <ligand>
        <name>Na(+)</name>
        <dbReference type="ChEBI" id="CHEBI:29101"/>
        <note>structural</note>
    </ligand>
</feature>
<keyword evidence="5 11" id="KW-1133">Transmembrane helix</keyword>
<feature type="transmembrane region" description="Helical" evidence="11">
    <location>
        <begin position="106"/>
        <end position="132"/>
    </location>
</feature>
<evidence type="ECO:0000256" key="8">
    <source>
        <dbReference type="ARBA" id="ARBA00023303"/>
    </source>
</evidence>
<dbReference type="Proteomes" id="UP000009872">
    <property type="component" value="Unassembled WGS sequence"/>
</dbReference>
<comment type="caution">
    <text evidence="12">The sequence shown here is derived from an EMBL/GenBank/DDBJ whole genome shotgun (WGS) entry which is preliminary data.</text>
</comment>
<keyword evidence="7 11" id="KW-0472">Membrane</keyword>
<comment type="similarity">
    <text evidence="9 11">Belongs to the fluoride channel Fluc/FEX (TC 1.A.43) family.</text>
</comment>
<comment type="subcellular location">
    <subcellularLocation>
        <location evidence="1 11">Cell membrane</location>
        <topology evidence="1 11">Multi-pass membrane protein</topology>
    </subcellularLocation>
</comment>
<evidence type="ECO:0000313" key="12">
    <source>
        <dbReference type="EMBL" id="EKU91224.1"/>
    </source>
</evidence>
<dbReference type="NCBIfam" id="TIGR00494">
    <property type="entry name" value="crcB"/>
    <property type="match status" value="1"/>
</dbReference>
<evidence type="ECO:0000256" key="7">
    <source>
        <dbReference type="ARBA" id="ARBA00023136"/>
    </source>
</evidence>
<dbReference type="EMBL" id="ADLF01000008">
    <property type="protein sequence ID" value="EKU91224.1"/>
    <property type="molecule type" value="Genomic_DNA"/>
</dbReference>
<keyword evidence="11" id="KW-0915">Sodium</keyword>
<evidence type="ECO:0000256" key="9">
    <source>
        <dbReference type="ARBA" id="ARBA00035120"/>
    </source>
</evidence>
<keyword evidence="8 11" id="KW-0407">Ion channel</keyword>
<keyword evidence="3" id="KW-0997">Cell inner membrane</keyword>
<keyword evidence="11" id="KW-0479">Metal-binding</keyword>
<accession>K9E2B3</accession>
<evidence type="ECO:0000256" key="5">
    <source>
        <dbReference type="ARBA" id="ARBA00022989"/>
    </source>
</evidence>
<proteinExistence type="inferred from homology"/>
<dbReference type="GO" id="GO:0005886">
    <property type="term" value="C:plasma membrane"/>
    <property type="evidence" value="ECO:0007669"/>
    <property type="project" value="UniProtKB-SubCell"/>
</dbReference>
<evidence type="ECO:0000256" key="2">
    <source>
        <dbReference type="ARBA" id="ARBA00022475"/>
    </source>
</evidence>
<evidence type="ECO:0000256" key="10">
    <source>
        <dbReference type="ARBA" id="ARBA00035585"/>
    </source>
</evidence>
<sequence>MRTLEAELIDKMKELIYVFLGGGTGSVLRYYVQELLHERIIPYSFPWATFTVNILGSFLIGLFYALSARFNISAELRLLLTAGFCGGFTTFSTFSNDGLTLLKSGFYGTFLLYTLISITLGVLAALIGGMIAK</sequence>
<keyword evidence="11" id="KW-0813">Transport</keyword>
<evidence type="ECO:0000256" key="4">
    <source>
        <dbReference type="ARBA" id="ARBA00022692"/>
    </source>
</evidence>
<dbReference type="AlphaFoldDB" id="K9E2B3"/>
<name>K9E2B3_9BACE</name>
<feature type="transmembrane region" description="Helical" evidence="11">
    <location>
        <begin position="78"/>
        <end position="94"/>
    </location>
</feature>
<keyword evidence="6 11" id="KW-0406">Ion transport</keyword>
<evidence type="ECO:0000256" key="1">
    <source>
        <dbReference type="ARBA" id="ARBA00004651"/>
    </source>
</evidence>
<evidence type="ECO:0000256" key="11">
    <source>
        <dbReference type="HAMAP-Rule" id="MF_00454"/>
    </source>
</evidence>
<comment type="function">
    <text evidence="11">Fluoride-specific ion channel. Important for reducing fluoride concentration in the cell, thus reducing its toxicity.</text>
</comment>
<comment type="activity regulation">
    <text evidence="11">Na(+) is not transported, but it plays an essential structural role and its presence is essential for fluoride channel function.</text>
</comment>
<gene>
    <name evidence="11" type="primary">fluC</name>
    <name evidence="11" type="synonym">crcB</name>
    <name evidence="12" type="ORF">HMPREF9447_01414</name>
</gene>
<dbReference type="PANTHER" id="PTHR28259">
    <property type="entry name" value="FLUORIDE EXPORT PROTEIN 1-RELATED"/>
    <property type="match status" value="1"/>
</dbReference>
<dbReference type="HOGENOM" id="CLU_114342_2_3_10"/>
<dbReference type="GO" id="GO:0046872">
    <property type="term" value="F:metal ion binding"/>
    <property type="evidence" value="ECO:0007669"/>
    <property type="project" value="UniProtKB-KW"/>
</dbReference>
<reference evidence="12 13" key="1">
    <citation type="submission" date="2012-09" db="EMBL/GenBank/DDBJ databases">
        <title>The Genome Sequence of Bacteroides oleiciplenus YIT 12058.</title>
        <authorList>
            <consortium name="The Broad Institute Genome Sequencing Platform"/>
            <person name="Earl A."/>
            <person name="Ward D."/>
            <person name="Feldgarden M."/>
            <person name="Gevers D."/>
            <person name="Morotomi M."/>
            <person name="Walker B."/>
            <person name="Young S.K."/>
            <person name="Zeng Q."/>
            <person name="Gargeya S."/>
            <person name="Fitzgerald M."/>
            <person name="Haas B."/>
            <person name="Abouelleil A."/>
            <person name="Alvarado L."/>
            <person name="Arachchi H.M."/>
            <person name="Berlin A.M."/>
            <person name="Chapman S.B."/>
            <person name="Goldberg J."/>
            <person name="Griggs A."/>
            <person name="Gujja S."/>
            <person name="Hansen M."/>
            <person name="Howarth C."/>
            <person name="Imamovic A."/>
            <person name="Larimer J."/>
            <person name="McCowen C."/>
            <person name="Montmayeur A."/>
            <person name="Murphy C."/>
            <person name="Neiman D."/>
            <person name="Pearson M."/>
            <person name="Priest M."/>
            <person name="Roberts A."/>
            <person name="Saif S."/>
            <person name="Shea T."/>
            <person name="Sisk P."/>
            <person name="Sykes S."/>
            <person name="Wortman J."/>
            <person name="Nusbaum C."/>
            <person name="Birren B."/>
        </authorList>
    </citation>
    <scope>NUCLEOTIDE SEQUENCE [LARGE SCALE GENOMIC DNA]</scope>
    <source>
        <strain evidence="12 13">YIT 12058</strain>
    </source>
</reference>
<dbReference type="PANTHER" id="PTHR28259:SF1">
    <property type="entry name" value="FLUORIDE EXPORT PROTEIN 1-RELATED"/>
    <property type="match status" value="1"/>
</dbReference>
<dbReference type="InterPro" id="IPR003691">
    <property type="entry name" value="FluC"/>
</dbReference>
<feature type="transmembrane region" description="Helical" evidence="11">
    <location>
        <begin position="44"/>
        <end position="66"/>
    </location>
</feature>
<dbReference type="GO" id="GO:0062054">
    <property type="term" value="F:fluoride channel activity"/>
    <property type="evidence" value="ECO:0007669"/>
    <property type="project" value="UniProtKB-UniRule"/>
</dbReference>
<keyword evidence="4 11" id="KW-0812">Transmembrane</keyword>
<comment type="catalytic activity">
    <reaction evidence="10">
        <text>fluoride(in) = fluoride(out)</text>
        <dbReference type="Rhea" id="RHEA:76159"/>
        <dbReference type="ChEBI" id="CHEBI:17051"/>
    </reaction>
    <physiologicalReaction direction="left-to-right" evidence="10">
        <dbReference type="Rhea" id="RHEA:76160"/>
    </physiologicalReaction>
</comment>
<evidence type="ECO:0000256" key="3">
    <source>
        <dbReference type="ARBA" id="ARBA00022519"/>
    </source>
</evidence>
<feature type="transmembrane region" description="Helical" evidence="11">
    <location>
        <begin position="15"/>
        <end position="32"/>
    </location>
</feature>